<accession>A0ABP9ITM6</accession>
<name>A0ABP9ITM6_9ACTN</name>
<protein>
    <submittedName>
        <fullName evidence="2">Lipoprotein</fullName>
    </submittedName>
</protein>
<gene>
    <name evidence="2" type="ORF">GCM10023257_65910</name>
</gene>
<evidence type="ECO:0000313" key="2">
    <source>
        <dbReference type="EMBL" id="GAA5009813.1"/>
    </source>
</evidence>
<evidence type="ECO:0000313" key="3">
    <source>
        <dbReference type="Proteomes" id="UP001500610"/>
    </source>
</evidence>
<comment type="caution">
    <text evidence="2">The sequence shown here is derived from an EMBL/GenBank/DDBJ whole genome shotgun (WGS) entry which is preliminary data.</text>
</comment>
<evidence type="ECO:0000256" key="1">
    <source>
        <dbReference type="SAM" id="MobiDB-lite"/>
    </source>
</evidence>
<feature type="region of interest" description="Disordered" evidence="1">
    <location>
        <begin position="45"/>
        <end position="79"/>
    </location>
</feature>
<sequence>MFSPVERVSEQLVRRLSDPMLTRRFALALSAAATTLLTLSACGGGADGKAADDRKPTRAASSTPAESKQPSAAASSAKPATPAELLPLYRIAYGMSSSPMCSHVAWDDPGCGKDLTAAGELAGAMAESIERDFPGGEYTEVEKSAGQVVKAVNTVRKLGCYDMGSTPPKTDPAKLRELCPSMSTIASLSWLNFESNVTLP</sequence>
<dbReference type="EMBL" id="BAABIV010000032">
    <property type="protein sequence ID" value="GAA5009813.1"/>
    <property type="molecule type" value="Genomic_DNA"/>
</dbReference>
<keyword evidence="3" id="KW-1185">Reference proteome</keyword>
<reference evidence="3" key="1">
    <citation type="journal article" date="2019" name="Int. J. Syst. Evol. Microbiol.">
        <title>The Global Catalogue of Microorganisms (GCM) 10K type strain sequencing project: providing services to taxonomists for standard genome sequencing and annotation.</title>
        <authorList>
            <consortium name="The Broad Institute Genomics Platform"/>
            <consortium name="The Broad Institute Genome Sequencing Center for Infectious Disease"/>
            <person name="Wu L."/>
            <person name="Ma J."/>
        </authorList>
    </citation>
    <scope>NUCLEOTIDE SEQUENCE [LARGE SCALE GENOMIC DNA]</scope>
    <source>
        <strain evidence="3">JCM 17657</strain>
    </source>
</reference>
<dbReference type="Proteomes" id="UP001500610">
    <property type="component" value="Unassembled WGS sequence"/>
</dbReference>
<organism evidence="2 3">
    <name type="scientific">Streptomyces hyderabadensis</name>
    <dbReference type="NCBI Taxonomy" id="598549"/>
    <lineage>
        <taxon>Bacteria</taxon>
        <taxon>Bacillati</taxon>
        <taxon>Actinomycetota</taxon>
        <taxon>Actinomycetes</taxon>
        <taxon>Kitasatosporales</taxon>
        <taxon>Streptomycetaceae</taxon>
        <taxon>Streptomyces</taxon>
    </lineage>
</organism>
<feature type="compositionally biased region" description="Low complexity" evidence="1">
    <location>
        <begin position="64"/>
        <end position="79"/>
    </location>
</feature>
<proteinExistence type="predicted"/>
<keyword evidence="2" id="KW-0449">Lipoprotein</keyword>